<evidence type="ECO:0000256" key="6">
    <source>
        <dbReference type="ARBA" id="ARBA00022737"/>
    </source>
</evidence>
<evidence type="ECO:0000313" key="8">
    <source>
        <dbReference type="EMBL" id="KAF0318442.1"/>
    </source>
</evidence>
<dbReference type="OrthoDB" id="4217619at2759"/>
<dbReference type="PANTHER" id="PTHR46366:SF8">
    <property type="entry name" value="PRO-APOPTOTIC SERINE PROTEASE NMA111"/>
    <property type="match status" value="1"/>
</dbReference>
<dbReference type="CDD" id="cd06719">
    <property type="entry name" value="PDZ2-4_Nma111p-like"/>
    <property type="match status" value="1"/>
</dbReference>
<keyword evidence="5" id="KW-0053">Apoptosis</keyword>
<keyword evidence="9" id="KW-1185">Reference proteome</keyword>
<dbReference type="GO" id="GO:0004252">
    <property type="term" value="F:serine-type endopeptidase activity"/>
    <property type="evidence" value="ECO:0007669"/>
    <property type="project" value="InterPro"/>
</dbReference>
<proteinExistence type="inferred from homology"/>
<dbReference type="InterPro" id="IPR009003">
    <property type="entry name" value="Peptidase_S1_PA"/>
</dbReference>
<dbReference type="Pfam" id="PF12812">
    <property type="entry name" value="PDZ_1"/>
    <property type="match status" value="2"/>
</dbReference>
<dbReference type="CDD" id="cd06786">
    <property type="entry name" value="cpPDZ1_ScNma111-like"/>
    <property type="match status" value="1"/>
</dbReference>
<evidence type="ECO:0000259" key="7">
    <source>
        <dbReference type="Pfam" id="PF12812"/>
    </source>
</evidence>
<comment type="function">
    <text evidence="1">Nuclear serine protease which mediates apoptosis.</text>
</comment>
<dbReference type="Gene3D" id="2.30.42.10">
    <property type="match status" value="2"/>
</dbReference>
<feature type="domain" description="PDZ-like" evidence="7">
    <location>
        <begin position="334"/>
        <end position="409"/>
    </location>
</feature>
<evidence type="ECO:0000256" key="4">
    <source>
        <dbReference type="ARBA" id="ARBA00021524"/>
    </source>
</evidence>
<dbReference type="Gene3D" id="2.40.10.10">
    <property type="entry name" value="Trypsin-like serine proteases"/>
    <property type="match status" value="2"/>
</dbReference>
<keyword evidence="6" id="KW-0677">Repeat</keyword>
<organism evidence="8 9">
    <name type="scientific">Colletotrichum asianum</name>
    <dbReference type="NCBI Taxonomy" id="702518"/>
    <lineage>
        <taxon>Eukaryota</taxon>
        <taxon>Fungi</taxon>
        <taxon>Dikarya</taxon>
        <taxon>Ascomycota</taxon>
        <taxon>Pezizomycotina</taxon>
        <taxon>Sordariomycetes</taxon>
        <taxon>Hypocreomycetidae</taxon>
        <taxon>Glomerellales</taxon>
        <taxon>Glomerellaceae</taxon>
        <taxon>Colletotrichum</taxon>
        <taxon>Colletotrichum gloeosporioides species complex</taxon>
    </lineage>
</organism>
<dbReference type="SUPFAM" id="SSF50156">
    <property type="entry name" value="PDZ domain-like"/>
    <property type="match status" value="3"/>
</dbReference>
<dbReference type="GO" id="GO:0006508">
    <property type="term" value="P:proteolysis"/>
    <property type="evidence" value="ECO:0007669"/>
    <property type="project" value="InterPro"/>
</dbReference>
<evidence type="ECO:0000313" key="9">
    <source>
        <dbReference type="Proteomes" id="UP000434172"/>
    </source>
</evidence>
<dbReference type="InterPro" id="IPR043504">
    <property type="entry name" value="Peptidase_S1_PA_chymotrypsin"/>
</dbReference>
<sequence length="930" mass="103657">MSSSLMFSQPDQWQSSIEKVIRNVVSIRYCHTISFDGEPACSSEATGFVVDAHKGYILTNRHVVGAGPFWGSVVFENHDEVDVYSLYCDPVHDFGFLRFDPKAVKHTHCDGLQLRPDLAAVGLQTRIVGNDAGEKVSILPAIISRLDRNAPTYGQRYCDFNTCYYQAHASATGGSSGSPVVNIDGFVVALLAGGRTDDASTDFFLPLDRPLRALRCLQADKPIPRGDIQCQFLFKPFDECKRLGLTDAWEATVRQAFPSDNNLLVAETVLPNGPSNHKIEEGDIIMKINGEIITKFERFDDILDSNVNGTIRLQLQRGGEDLQFEIEVGDLHVITPDRFVSFAGAIFHTLSYQMARRYAVACQGVFVSGVVGASSFFYVGAGCIILSVGNTKVPDLVTFVKVMEAIPDESKVVVSYKHIADLHTLHHEDICINRHWFPRMELGTRNDKTGQWDFVKLADPLSPSVSVPGSAHFTKLESLELKHAAAADVVQSLVHIDFVTPLQLDGYPFTRCWTMGLVVDAEKGLVVASRGLLPFDLCDVKVTIAHSVTVSGKIYFLHPLENYVIVQYNPQLVGAPVQSARLSTERISPGTLINFIGYNEHRDLVHTSTTVTDVRSAVVPVTSSIPRYRTPNLDHVTVDTKLGLACGSGVLVSDSGVIQALWFSYLGEWSNHSHKHMFYNMGLATPALLPVVSQVREGIIPSLRMLPVQFSSISLDKAKPRGLSDDWIGKITRANKTRLFMVSRRTVERSEQRTPLLEGDLLLTLNGRLVVEVFDLNAMYNHEVLDVVVIREGRKHRLKVNTVTTDDVETDHAISFCGVILQRPYLAVRQQLSELHSDVYITFNDLGSPADHFHLKPTDFITHINGHSTPNLKVFSEISKKIPDNTYFRLRVVTSNNVRKVVTMKKNEHYFPMKEWIKDACGWRMETFST</sequence>
<gene>
    <name evidence="8" type="ORF">GQ607_014360</name>
</gene>
<dbReference type="GO" id="GO:0006915">
    <property type="term" value="P:apoptotic process"/>
    <property type="evidence" value="ECO:0007669"/>
    <property type="project" value="UniProtKB-KW"/>
</dbReference>
<accession>A0A8H3ZJV2</accession>
<dbReference type="Proteomes" id="UP000434172">
    <property type="component" value="Unassembled WGS sequence"/>
</dbReference>
<dbReference type="EMBL" id="WOWK01000110">
    <property type="protein sequence ID" value="KAF0318442.1"/>
    <property type="molecule type" value="Genomic_DNA"/>
</dbReference>
<dbReference type="AlphaFoldDB" id="A0A8H3ZJV2"/>
<dbReference type="PANTHER" id="PTHR46366">
    <property type="entry name" value="PRO-APOPTOTIC SERINE PROTEASE NMA111"/>
    <property type="match status" value="1"/>
</dbReference>
<dbReference type="InterPro" id="IPR001940">
    <property type="entry name" value="Peptidase_S1C"/>
</dbReference>
<evidence type="ECO:0000256" key="2">
    <source>
        <dbReference type="ARBA" id="ARBA00010541"/>
    </source>
</evidence>
<name>A0A8H3ZJV2_9PEZI</name>
<comment type="caution">
    <text evidence="8">The sequence shown here is derived from an EMBL/GenBank/DDBJ whole genome shotgun (WGS) entry which is preliminary data.</text>
</comment>
<reference evidence="8 9" key="1">
    <citation type="submission" date="2019-12" db="EMBL/GenBank/DDBJ databases">
        <title>A genome sequence resource for the geographically widespread anthracnose pathogen Colletotrichum asianum.</title>
        <authorList>
            <person name="Meng Y."/>
        </authorList>
    </citation>
    <scope>NUCLEOTIDE SEQUENCE [LARGE SCALE GENOMIC DNA]</scope>
    <source>
        <strain evidence="8 9">ICMP 18580</strain>
    </source>
</reference>
<comment type="similarity">
    <text evidence="2">Belongs to the peptidase S1C family.</text>
</comment>
<protein>
    <recommendedName>
        <fullName evidence="3">Pro-apoptotic serine protease NMA111</fullName>
    </recommendedName>
    <alternativeName>
        <fullName evidence="4">Pro-apoptotic serine protease nma111</fullName>
    </alternativeName>
</protein>
<dbReference type="Pfam" id="PF13365">
    <property type="entry name" value="Trypsin_2"/>
    <property type="match status" value="1"/>
</dbReference>
<dbReference type="InterPro" id="IPR036034">
    <property type="entry name" value="PDZ_sf"/>
</dbReference>
<dbReference type="PRINTS" id="PR00834">
    <property type="entry name" value="PROTEASES2C"/>
</dbReference>
<dbReference type="InterPro" id="IPR025926">
    <property type="entry name" value="PDZ-like_dom"/>
</dbReference>
<evidence type="ECO:0000256" key="5">
    <source>
        <dbReference type="ARBA" id="ARBA00022703"/>
    </source>
</evidence>
<feature type="domain" description="PDZ-like" evidence="7">
    <location>
        <begin position="808"/>
        <end position="885"/>
    </location>
</feature>
<evidence type="ECO:0000256" key="1">
    <source>
        <dbReference type="ARBA" id="ARBA00002558"/>
    </source>
</evidence>
<evidence type="ECO:0000256" key="3">
    <source>
        <dbReference type="ARBA" id="ARBA00020338"/>
    </source>
</evidence>
<dbReference type="SUPFAM" id="SSF50494">
    <property type="entry name" value="Trypsin-like serine proteases"/>
    <property type="match status" value="2"/>
</dbReference>